<reference evidence="7 8" key="1">
    <citation type="submission" date="2017-08" db="EMBL/GenBank/DDBJ databases">
        <title>Infants hospitalized years apart are colonized by the same room-sourced microbial strains.</title>
        <authorList>
            <person name="Brooks B."/>
            <person name="Olm M.R."/>
            <person name="Firek B.A."/>
            <person name="Baker R."/>
            <person name="Thomas B.C."/>
            <person name="Morowitz M.J."/>
            <person name="Banfield J.F."/>
        </authorList>
    </citation>
    <scope>NUCLEOTIDE SEQUENCE [LARGE SCALE GENOMIC DNA]</scope>
    <source>
        <strain evidence="7">S2_003_000_R2_14</strain>
    </source>
</reference>
<keyword evidence="2 5" id="KW-0575">Peroxidase</keyword>
<evidence type="ECO:0000259" key="6">
    <source>
        <dbReference type="PROSITE" id="PS51352"/>
    </source>
</evidence>
<evidence type="ECO:0000256" key="1">
    <source>
        <dbReference type="ARBA" id="ARBA00006926"/>
    </source>
</evidence>
<dbReference type="PANTHER" id="PTHR11592">
    <property type="entry name" value="GLUTATHIONE PEROXIDASE"/>
    <property type="match status" value="1"/>
</dbReference>
<gene>
    <name evidence="7" type="ORF">DI536_23705</name>
</gene>
<dbReference type="PROSITE" id="PS00460">
    <property type="entry name" value="GLUTATHIONE_PEROXID_1"/>
    <property type="match status" value="1"/>
</dbReference>
<dbReference type="PROSITE" id="PS51355">
    <property type="entry name" value="GLUTATHIONE_PEROXID_3"/>
    <property type="match status" value="1"/>
</dbReference>
<evidence type="ECO:0000313" key="7">
    <source>
        <dbReference type="EMBL" id="PZR08899.1"/>
    </source>
</evidence>
<dbReference type="AlphaFoldDB" id="A0A2W5SZJ7"/>
<dbReference type="FunFam" id="3.40.30.10:FF:000010">
    <property type="entry name" value="Glutathione peroxidase"/>
    <property type="match status" value="1"/>
</dbReference>
<organism evidence="7 8">
    <name type="scientific">Archangium gephyra</name>
    <dbReference type="NCBI Taxonomy" id="48"/>
    <lineage>
        <taxon>Bacteria</taxon>
        <taxon>Pseudomonadati</taxon>
        <taxon>Myxococcota</taxon>
        <taxon>Myxococcia</taxon>
        <taxon>Myxococcales</taxon>
        <taxon>Cystobacterineae</taxon>
        <taxon>Archangiaceae</taxon>
        <taxon>Archangium</taxon>
    </lineage>
</organism>
<evidence type="ECO:0000256" key="5">
    <source>
        <dbReference type="RuleBase" id="RU000499"/>
    </source>
</evidence>
<dbReference type="PIRSF" id="PIRSF000303">
    <property type="entry name" value="Glutathion_perox"/>
    <property type="match status" value="1"/>
</dbReference>
<feature type="active site" evidence="4">
    <location>
        <position position="35"/>
    </location>
</feature>
<proteinExistence type="inferred from homology"/>
<dbReference type="EMBL" id="QFQP01000023">
    <property type="protein sequence ID" value="PZR08899.1"/>
    <property type="molecule type" value="Genomic_DNA"/>
</dbReference>
<dbReference type="PROSITE" id="PS51352">
    <property type="entry name" value="THIOREDOXIN_2"/>
    <property type="match status" value="1"/>
</dbReference>
<dbReference type="InterPro" id="IPR000889">
    <property type="entry name" value="Glutathione_peroxidase"/>
</dbReference>
<evidence type="ECO:0000313" key="8">
    <source>
        <dbReference type="Proteomes" id="UP000249061"/>
    </source>
</evidence>
<dbReference type="Gene3D" id="3.40.30.10">
    <property type="entry name" value="Glutaredoxin"/>
    <property type="match status" value="1"/>
</dbReference>
<dbReference type="CDD" id="cd00340">
    <property type="entry name" value="GSH_Peroxidase"/>
    <property type="match status" value="1"/>
</dbReference>
<dbReference type="Proteomes" id="UP000249061">
    <property type="component" value="Unassembled WGS sequence"/>
</dbReference>
<dbReference type="Pfam" id="PF00255">
    <property type="entry name" value="GSHPx"/>
    <property type="match status" value="1"/>
</dbReference>
<feature type="domain" description="Thioredoxin" evidence="6">
    <location>
        <begin position="1"/>
        <end position="158"/>
    </location>
</feature>
<dbReference type="InterPro" id="IPR029759">
    <property type="entry name" value="GPX_AS"/>
</dbReference>
<evidence type="ECO:0000256" key="4">
    <source>
        <dbReference type="PIRSR" id="PIRSR000303-1"/>
    </source>
</evidence>
<name>A0A2W5SZJ7_9BACT</name>
<evidence type="ECO:0000256" key="2">
    <source>
        <dbReference type="ARBA" id="ARBA00022559"/>
    </source>
</evidence>
<dbReference type="InterPro" id="IPR013766">
    <property type="entry name" value="Thioredoxin_domain"/>
</dbReference>
<accession>A0A2W5SZJ7</accession>
<dbReference type="SUPFAM" id="SSF52833">
    <property type="entry name" value="Thioredoxin-like"/>
    <property type="match status" value="1"/>
</dbReference>
<comment type="similarity">
    <text evidence="1 5">Belongs to the glutathione peroxidase family.</text>
</comment>
<comment type="caution">
    <text evidence="7">The sequence shown here is derived from an EMBL/GenBank/DDBJ whole genome shotgun (WGS) entry which is preliminary data.</text>
</comment>
<dbReference type="PRINTS" id="PR01011">
    <property type="entry name" value="GLUTPROXDASE"/>
</dbReference>
<dbReference type="InterPro" id="IPR036249">
    <property type="entry name" value="Thioredoxin-like_sf"/>
</dbReference>
<dbReference type="GO" id="GO:0034599">
    <property type="term" value="P:cellular response to oxidative stress"/>
    <property type="evidence" value="ECO:0007669"/>
    <property type="project" value="TreeGrafter"/>
</dbReference>
<dbReference type="GO" id="GO:0004601">
    <property type="term" value="F:peroxidase activity"/>
    <property type="evidence" value="ECO:0007669"/>
    <property type="project" value="UniProtKB-KW"/>
</dbReference>
<keyword evidence="3 5" id="KW-0560">Oxidoreductase</keyword>
<dbReference type="PANTHER" id="PTHR11592:SF78">
    <property type="entry name" value="GLUTATHIONE PEROXIDASE"/>
    <property type="match status" value="1"/>
</dbReference>
<protein>
    <recommendedName>
        <fullName evidence="5">Glutathione peroxidase</fullName>
    </recommendedName>
</protein>
<evidence type="ECO:0000256" key="3">
    <source>
        <dbReference type="ARBA" id="ARBA00023002"/>
    </source>
</evidence>
<sequence length="160" mass="17507">MSVHDFTVETNDGKQQSLSAYKGKALLIVNTASECGYTPQYKGLEALYQQYKSRGFEILAFPSNDFGGQEPGSNAEIKKFCELKYKTTFPLFAKVAVKGDGASPLYKYLQGLPKNGGEVKWNFNKFLVNAKGEVVAHLESGAEPTSDAVKKQVEAVLPSK</sequence>